<reference evidence="1" key="1">
    <citation type="journal article" date="2013" name="Nature">
        <title>Draft genome of the wheat A-genome progenitor Triticum urartu.</title>
        <authorList>
            <person name="Ling H.Q."/>
            <person name="Zhao S."/>
            <person name="Liu D."/>
            <person name="Wang J."/>
            <person name="Sun H."/>
            <person name="Zhang C."/>
            <person name="Fan H."/>
            <person name="Li D."/>
            <person name="Dong L."/>
            <person name="Tao Y."/>
            <person name="Gao C."/>
            <person name="Wu H."/>
            <person name="Li Y."/>
            <person name="Cui Y."/>
            <person name="Guo X."/>
            <person name="Zheng S."/>
            <person name="Wang B."/>
            <person name="Yu K."/>
            <person name="Liang Q."/>
            <person name="Yang W."/>
            <person name="Lou X."/>
            <person name="Chen J."/>
            <person name="Feng M."/>
            <person name="Jian J."/>
            <person name="Zhang X."/>
            <person name="Luo G."/>
            <person name="Jiang Y."/>
            <person name="Liu J."/>
            <person name="Wang Z."/>
            <person name="Sha Y."/>
            <person name="Zhang B."/>
            <person name="Wu H."/>
            <person name="Tang D."/>
            <person name="Shen Q."/>
            <person name="Xue P."/>
            <person name="Zou S."/>
            <person name="Wang X."/>
            <person name="Liu X."/>
            <person name="Wang F."/>
            <person name="Yang Y."/>
            <person name="An X."/>
            <person name="Dong Z."/>
            <person name="Zhang K."/>
            <person name="Zhang X."/>
            <person name="Luo M.C."/>
            <person name="Dvorak J."/>
            <person name="Tong Y."/>
            <person name="Wang J."/>
            <person name="Yang H."/>
            <person name="Li Z."/>
            <person name="Wang D."/>
            <person name="Zhang A."/>
            <person name="Wang J."/>
        </authorList>
    </citation>
    <scope>NUCLEOTIDE SEQUENCE</scope>
</reference>
<evidence type="ECO:0000313" key="1">
    <source>
        <dbReference type="EMBL" id="EMS49175.1"/>
    </source>
</evidence>
<organism evidence="1">
    <name type="scientific">Triticum urartu</name>
    <name type="common">Red wild einkorn</name>
    <name type="synonym">Crithodium urartu</name>
    <dbReference type="NCBI Taxonomy" id="4572"/>
    <lineage>
        <taxon>Eukaryota</taxon>
        <taxon>Viridiplantae</taxon>
        <taxon>Streptophyta</taxon>
        <taxon>Embryophyta</taxon>
        <taxon>Tracheophyta</taxon>
        <taxon>Spermatophyta</taxon>
        <taxon>Magnoliopsida</taxon>
        <taxon>Liliopsida</taxon>
        <taxon>Poales</taxon>
        <taxon>Poaceae</taxon>
        <taxon>BOP clade</taxon>
        <taxon>Pooideae</taxon>
        <taxon>Triticodae</taxon>
        <taxon>Triticeae</taxon>
        <taxon>Triticinae</taxon>
        <taxon>Triticum</taxon>
    </lineage>
</organism>
<gene>
    <name evidence="1" type="ORF">TRIUR3_01576</name>
</gene>
<protein>
    <submittedName>
        <fullName evidence="1">Uncharacterized protein</fullName>
    </submittedName>
</protein>
<accession>M7Z9U4</accession>
<name>M7Z9U4_TRIUA</name>
<proteinExistence type="predicted"/>
<sequence length="94" mass="9763">MATVFHVNNTCGDCIQTVNCGPPPQGDAGRVLCPTRRFALNILLLLAFFFFGIDTSTSPPPQPQVQIVIQVPDGGGFQAGFAAGVAAVPTCGLM</sequence>
<dbReference type="EMBL" id="KD246028">
    <property type="protein sequence ID" value="EMS49175.1"/>
    <property type="molecule type" value="Genomic_DNA"/>
</dbReference>
<dbReference type="AlphaFoldDB" id="M7Z9U4"/>